<dbReference type="EMBL" id="PQNQ01000020">
    <property type="protein sequence ID" value="RRQ03316.1"/>
    <property type="molecule type" value="Genomic_DNA"/>
</dbReference>
<comment type="caution">
    <text evidence="2">The sequence shown here is derived from an EMBL/GenBank/DDBJ whole genome shotgun (WGS) entry which is preliminary data.</text>
</comment>
<dbReference type="Proteomes" id="UP000278422">
    <property type="component" value="Unassembled WGS sequence"/>
</dbReference>
<proteinExistence type="predicted"/>
<dbReference type="AlphaFoldDB" id="A0A3R8RGJ7"/>
<feature type="transmembrane region" description="Helical" evidence="1">
    <location>
        <begin position="63"/>
        <end position="83"/>
    </location>
</feature>
<keyword evidence="3" id="KW-1185">Reference proteome</keyword>
<feature type="transmembrane region" description="Helical" evidence="1">
    <location>
        <begin position="36"/>
        <end position="56"/>
    </location>
</feature>
<keyword evidence="1" id="KW-0472">Membrane</keyword>
<gene>
    <name evidence="2" type="ORF">CXF42_07625</name>
</gene>
<protein>
    <submittedName>
        <fullName evidence="2">Uncharacterized protein</fullName>
    </submittedName>
</protein>
<reference evidence="2 3" key="1">
    <citation type="submission" date="2018-01" db="EMBL/GenBank/DDBJ databases">
        <title>Twenty Corynebacterium bovis Genomes.</title>
        <authorList>
            <person name="Gulvik C.A."/>
        </authorList>
    </citation>
    <scope>NUCLEOTIDE SEQUENCE [LARGE SCALE GENOMIC DNA]</scope>
    <source>
        <strain evidence="2 3">16-2004</strain>
    </source>
</reference>
<organism evidence="2 3">
    <name type="scientific">Corynebacterium bovis</name>
    <dbReference type="NCBI Taxonomy" id="36808"/>
    <lineage>
        <taxon>Bacteria</taxon>
        <taxon>Bacillati</taxon>
        <taxon>Actinomycetota</taxon>
        <taxon>Actinomycetes</taxon>
        <taxon>Mycobacteriales</taxon>
        <taxon>Corynebacteriaceae</taxon>
        <taxon>Corynebacterium</taxon>
    </lineage>
</organism>
<keyword evidence="1" id="KW-1133">Transmembrane helix</keyword>
<sequence>MKGSALSFILGALCIAGGLKLGLIGEHQSSLNNAYTTYGVCLWTAGGGLIFTAVFLPLVRRMTFSLSLTLSGLVVIALPYAFYGLRLDAQGPVIFSPWLLLYPALGFVFATVAVDARRALTSDS</sequence>
<feature type="transmembrane region" description="Helical" evidence="1">
    <location>
        <begin position="95"/>
        <end position="114"/>
    </location>
</feature>
<keyword evidence="1" id="KW-0812">Transmembrane</keyword>
<evidence type="ECO:0000313" key="3">
    <source>
        <dbReference type="Proteomes" id="UP000278422"/>
    </source>
</evidence>
<dbReference type="RefSeq" id="WP_125175185.1">
    <property type="nucleotide sequence ID" value="NZ_JBHYBM010000280.1"/>
</dbReference>
<accession>A0A3R8RGJ7</accession>
<name>A0A3R8RGJ7_9CORY</name>
<evidence type="ECO:0000313" key="2">
    <source>
        <dbReference type="EMBL" id="RRQ03316.1"/>
    </source>
</evidence>
<evidence type="ECO:0000256" key="1">
    <source>
        <dbReference type="SAM" id="Phobius"/>
    </source>
</evidence>